<dbReference type="EMBL" id="JANUGQ010000003">
    <property type="protein sequence ID" value="MCS0635320.1"/>
    <property type="molecule type" value="Genomic_DNA"/>
</dbReference>
<feature type="compositionally biased region" description="Gly residues" evidence="1">
    <location>
        <begin position="202"/>
        <end position="220"/>
    </location>
</feature>
<gene>
    <name evidence="3" type="ORF">NX801_06545</name>
</gene>
<sequence length="359" mass="37286">MEHDALDGAEARYELVIYVDARGSSGYDDVAKPEMRQRIYRVLNGAFRDARVASDSLHMEDRGDGVLVSVAGRVAVTRLLGLWMVEVHERLRAENRALRVPLGLRVGMHVGPVRHDSWGISGQAVDLACGLANSAVARRLLDAEAADLVLGVSRSLYDDVVSHGGKFIEPTGYARARLELKGSEVTAWFHLPGRPAPRIPGAGDGPAGASGPEGEGGAPGTGRPEGVSGAEGEARPKGVGGPRTAGGAEGSGGHGRGGAPAAGEAGTRGPGARRSGAGETGDEGLDDKGFDDDFDDDFGDEDFGDDGPGDRGEGAAPGVYQAGRDQYNITNGDVAQVHNSRVGRLRIGRDTGARRPGRD</sequence>
<feature type="region of interest" description="Disordered" evidence="1">
    <location>
        <begin position="191"/>
        <end position="323"/>
    </location>
</feature>
<feature type="region of interest" description="Disordered" evidence="1">
    <location>
        <begin position="340"/>
        <end position="359"/>
    </location>
</feature>
<feature type="compositionally biased region" description="Acidic residues" evidence="1">
    <location>
        <begin position="280"/>
        <end position="307"/>
    </location>
</feature>
<protein>
    <recommendedName>
        <fullName evidence="2">Guanylate cyclase domain-containing protein</fullName>
    </recommendedName>
</protein>
<keyword evidence="4" id="KW-1185">Reference proteome</keyword>
<dbReference type="SUPFAM" id="SSF55073">
    <property type="entry name" value="Nucleotide cyclase"/>
    <property type="match status" value="1"/>
</dbReference>
<organism evidence="3 4">
    <name type="scientific">Streptomyces pyxinae</name>
    <dbReference type="NCBI Taxonomy" id="2970734"/>
    <lineage>
        <taxon>Bacteria</taxon>
        <taxon>Bacillati</taxon>
        <taxon>Actinomycetota</taxon>
        <taxon>Actinomycetes</taxon>
        <taxon>Kitasatosporales</taxon>
        <taxon>Streptomycetaceae</taxon>
        <taxon>Streptomyces</taxon>
    </lineage>
</organism>
<dbReference type="Proteomes" id="UP001431313">
    <property type="component" value="Unassembled WGS sequence"/>
</dbReference>
<feature type="compositionally biased region" description="Gly residues" evidence="1">
    <location>
        <begin position="238"/>
        <end position="260"/>
    </location>
</feature>
<dbReference type="RefSeq" id="WP_258786091.1">
    <property type="nucleotide sequence ID" value="NZ_JANUGQ010000003.1"/>
</dbReference>
<evidence type="ECO:0000256" key="1">
    <source>
        <dbReference type="SAM" id="MobiDB-lite"/>
    </source>
</evidence>
<name>A0ABT2CD39_9ACTN</name>
<dbReference type="InterPro" id="IPR029787">
    <property type="entry name" value="Nucleotide_cyclase"/>
</dbReference>
<proteinExistence type="predicted"/>
<feature type="compositionally biased region" description="Basic and acidic residues" evidence="1">
    <location>
        <begin position="347"/>
        <end position="359"/>
    </location>
</feature>
<accession>A0ABT2CD39</accession>
<dbReference type="InterPro" id="IPR001054">
    <property type="entry name" value="A/G_cyclase"/>
</dbReference>
<dbReference type="Gene3D" id="3.30.70.1230">
    <property type="entry name" value="Nucleotide cyclase"/>
    <property type="match status" value="1"/>
</dbReference>
<comment type="caution">
    <text evidence="3">The sequence shown here is derived from an EMBL/GenBank/DDBJ whole genome shotgun (WGS) entry which is preliminary data.</text>
</comment>
<feature type="compositionally biased region" description="Low complexity" evidence="1">
    <location>
        <begin position="261"/>
        <end position="274"/>
    </location>
</feature>
<evidence type="ECO:0000313" key="4">
    <source>
        <dbReference type="Proteomes" id="UP001431313"/>
    </source>
</evidence>
<feature type="domain" description="Guanylate cyclase" evidence="2">
    <location>
        <begin position="15"/>
        <end position="132"/>
    </location>
</feature>
<evidence type="ECO:0000313" key="3">
    <source>
        <dbReference type="EMBL" id="MCS0635320.1"/>
    </source>
</evidence>
<evidence type="ECO:0000259" key="2">
    <source>
        <dbReference type="PROSITE" id="PS50125"/>
    </source>
</evidence>
<dbReference type="PROSITE" id="PS50125">
    <property type="entry name" value="GUANYLATE_CYCLASE_2"/>
    <property type="match status" value="1"/>
</dbReference>
<reference evidence="3" key="1">
    <citation type="submission" date="2022-08" db="EMBL/GenBank/DDBJ databases">
        <authorList>
            <person name="Somphong A."/>
            <person name="Phongsopitanun W."/>
        </authorList>
    </citation>
    <scope>NUCLEOTIDE SEQUENCE</scope>
    <source>
        <strain evidence="3">LP05-1</strain>
    </source>
</reference>